<dbReference type="PANTHER" id="PTHR15074:SF0">
    <property type="entry name" value="METHYL-CPG-BINDING DOMAIN PROTEIN 4-LIKE PROTEIN"/>
    <property type="match status" value="1"/>
</dbReference>
<dbReference type="OMA" id="PAKAYNT"/>
<dbReference type="InterPro" id="IPR003265">
    <property type="entry name" value="HhH-GPD_domain"/>
</dbReference>
<dbReference type="GO" id="GO:0005634">
    <property type="term" value="C:nucleus"/>
    <property type="evidence" value="ECO:0007669"/>
    <property type="project" value="UniProtKB-SubCell"/>
</dbReference>
<feature type="region of interest" description="Disordered" evidence="3">
    <location>
        <begin position="166"/>
        <end position="186"/>
    </location>
</feature>
<feature type="compositionally biased region" description="Basic and acidic residues" evidence="3">
    <location>
        <begin position="108"/>
        <end position="129"/>
    </location>
</feature>
<dbReference type="GO" id="GO:0006285">
    <property type="term" value="P:base-excision repair, AP site formation"/>
    <property type="evidence" value="ECO:0007669"/>
    <property type="project" value="UniProtKB-ARBA"/>
</dbReference>
<evidence type="ECO:0000313" key="6">
    <source>
        <dbReference type="Proteomes" id="UP000018144"/>
    </source>
</evidence>
<dbReference type="OrthoDB" id="10265068at2759"/>
<name>U4LF98_PYROM</name>
<comment type="subcellular location">
    <subcellularLocation>
        <location evidence="1">Nucleus</location>
    </subcellularLocation>
</comment>
<dbReference type="STRING" id="1076935.U4LF98"/>
<proteinExistence type="predicted"/>
<keyword evidence="2" id="KW-0539">Nucleus</keyword>
<gene>
    <name evidence="5" type="ORF">PCON_09760</name>
</gene>
<dbReference type="GO" id="GO:0003677">
    <property type="term" value="F:DNA binding"/>
    <property type="evidence" value="ECO:0007669"/>
    <property type="project" value="InterPro"/>
</dbReference>
<dbReference type="InterPro" id="IPR045138">
    <property type="entry name" value="MeCP2/MBD4"/>
</dbReference>
<dbReference type="SUPFAM" id="SSF48150">
    <property type="entry name" value="DNA-glycosylase"/>
    <property type="match status" value="1"/>
</dbReference>
<dbReference type="AlphaFoldDB" id="U4LF98"/>
<dbReference type="Gene3D" id="1.10.340.30">
    <property type="entry name" value="Hypothetical protein, domain 2"/>
    <property type="match status" value="1"/>
</dbReference>
<dbReference type="PANTHER" id="PTHR15074">
    <property type="entry name" value="METHYL-CPG-BINDING PROTEIN"/>
    <property type="match status" value="1"/>
</dbReference>
<feature type="region of interest" description="Disordered" evidence="3">
    <location>
        <begin position="108"/>
        <end position="135"/>
    </location>
</feature>
<evidence type="ECO:0000256" key="3">
    <source>
        <dbReference type="SAM" id="MobiDB-lite"/>
    </source>
</evidence>
<dbReference type="InterPro" id="IPR011257">
    <property type="entry name" value="DNA_glycosylase"/>
</dbReference>
<dbReference type="SMART" id="SM00478">
    <property type="entry name" value="ENDO3c"/>
    <property type="match status" value="1"/>
</dbReference>
<accession>U4LF98</accession>
<dbReference type="Proteomes" id="UP000018144">
    <property type="component" value="Unassembled WGS sequence"/>
</dbReference>
<evidence type="ECO:0000313" key="5">
    <source>
        <dbReference type="EMBL" id="CCX10167.1"/>
    </source>
</evidence>
<feature type="compositionally biased region" description="Polar residues" evidence="3">
    <location>
        <begin position="64"/>
        <end position="80"/>
    </location>
</feature>
<dbReference type="Pfam" id="PF00730">
    <property type="entry name" value="HhH-GPD"/>
    <property type="match status" value="1"/>
</dbReference>
<evidence type="ECO:0000256" key="1">
    <source>
        <dbReference type="ARBA" id="ARBA00004123"/>
    </source>
</evidence>
<protein>
    <submittedName>
        <fullName evidence="5">Similar to Methyl-CpG-binding domain protein 4 acc. no. Q9Z2D7</fullName>
    </submittedName>
</protein>
<feature type="region of interest" description="Disordered" evidence="3">
    <location>
        <begin position="24"/>
        <end position="80"/>
    </location>
</feature>
<evidence type="ECO:0000256" key="2">
    <source>
        <dbReference type="ARBA" id="ARBA00023242"/>
    </source>
</evidence>
<evidence type="ECO:0000259" key="4">
    <source>
        <dbReference type="SMART" id="SM00478"/>
    </source>
</evidence>
<organism evidence="5 6">
    <name type="scientific">Pyronema omphalodes (strain CBS 100304)</name>
    <name type="common">Pyronema confluens</name>
    <dbReference type="NCBI Taxonomy" id="1076935"/>
    <lineage>
        <taxon>Eukaryota</taxon>
        <taxon>Fungi</taxon>
        <taxon>Dikarya</taxon>
        <taxon>Ascomycota</taxon>
        <taxon>Pezizomycotina</taxon>
        <taxon>Pezizomycetes</taxon>
        <taxon>Pezizales</taxon>
        <taxon>Pyronemataceae</taxon>
        <taxon>Pyronema</taxon>
    </lineage>
</organism>
<dbReference type="EMBL" id="HF935514">
    <property type="protein sequence ID" value="CCX10167.1"/>
    <property type="molecule type" value="Genomic_DNA"/>
</dbReference>
<keyword evidence="6" id="KW-1185">Reference proteome</keyword>
<feature type="domain" description="HhH-GPD" evidence="4">
    <location>
        <begin position="334"/>
        <end position="477"/>
    </location>
</feature>
<reference evidence="5 6" key="1">
    <citation type="journal article" date="2013" name="PLoS Genet.">
        <title>The genome and development-dependent transcriptomes of Pyronema confluens: a window into fungal evolution.</title>
        <authorList>
            <person name="Traeger S."/>
            <person name="Altegoer F."/>
            <person name="Freitag M."/>
            <person name="Gabaldon T."/>
            <person name="Kempken F."/>
            <person name="Kumar A."/>
            <person name="Marcet-Houben M."/>
            <person name="Poggeler S."/>
            <person name="Stajich J.E."/>
            <person name="Nowrousian M."/>
        </authorList>
    </citation>
    <scope>NUCLEOTIDE SEQUENCE [LARGE SCALE GENOMIC DNA]</scope>
    <source>
        <strain evidence="6">CBS 100304</strain>
        <tissue evidence="5">Vegetative mycelium</tissue>
    </source>
</reference>
<dbReference type="GO" id="GO:0003824">
    <property type="term" value="F:catalytic activity"/>
    <property type="evidence" value="ECO:0007669"/>
    <property type="project" value="InterPro"/>
</dbReference>
<dbReference type="eggNOG" id="KOG4161">
    <property type="taxonomic scope" value="Eukaryota"/>
</dbReference>
<sequence length="507" mass="57471">MAPYTTAGVPGLFFKKKIKAVQKRRIPSPKPVKSREMAMNLDASESATIPETRNEEDMEVEQGFNDNEFQAQSVDGPENQVSDLSVNGTETDNHSLQQLQDTSVWNHETDINSDGRKENHSVRPEKLNSFDDEPINTPAKAYNTRANRPPLHPIQTSNLYNPPFLTPPPSAVSQLSSTRKRKRAPYSEELPTRKLVPVVVIETPTKKRRTEYEEFPSLPSRQMAPVVLIATPKKKSDNMYVRETRSSARRRRELEASLVPETPITTKFPPTPPGTTSPLKICDDISNSGPDQPASEILVSPQDIKTNLVLTRPSPKRRKTAKPSAFQLLIATKFLNRTKGSVAGPLLDQFLELYPTLEKLADADQKSVEQFMQPLGWYRVRADRMIKMAKEWVLNPPSLEEGKEILTVLGHGGWKKKLKWEIAHLPGVGAYALDSWRIFCRDEFCGRKEGEEEEEWRRVVPKDKELRAYCRRLWAKEGVSWEEEGDGLMLGDSIIRADDTTHHDSEN</sequence>